<reference evidence="3 5" key="2">
    <citation type="submission" date="2016-10" db="EMBL/GenBank/DDBJ databases">
        <authorList>
            <person name="Varghese N."/>
            <person name="Submissions S."/>
        </authorList>
    </citation>
    <scope>NUCLEOTIDE SEQUENCE [LARGE SCALE GENOMIC DNA]</scope>
    <source>
        <strain evidence="3 5">DSM 22150</strain>
    </source>
</reference>
<dbReference type="InterPro" id="IPR027417">
    <property type="entry name" value="P-loop_NTPase"/>
</dbReference>
<dbReference type="GO" id="GO:0005525">
    <property type="term" value="F:GTP binding"/>
    <property type="evidence" value="ECO:0007669"/>
    <property type="project" value="InterPro"/>
</dbReference>
<dbReference type="GO" id="GO:0002098">
    <property type="term" value="P:tRNA wobble uridine modification"/>
    <property type="evidence" value="ECO:0007669"/>
    <property type="project" value="TreeGrafter"/>
</dbReference>
<feature type="domain" description="G" evidence="1">
    <location>
        <begin position="30"/>
        <end position="149"/>
    </location>
</feature>
<reference evidence="2 4" key="1">
    <citation type="submission" date="2016-02" db="EMBL/GenBank/DDBJ databases">
        <authorList>
            <person name="Wen L."/>
            <person name="He K."/>
            <person name="Yang H."/>
        </authorList>
    </citation>
    <scope>NUCLEOTIDE SEQUENCE [LARGE SCALE GENOMIC DNA]</scope>
    <source>
        <strain evidence="2">Trichococcus_R210</strain>
    </source>
</reference>
<dbReference type="EMBL" id="FJNB01000024">
    <property type="protein sequence ID" value="CZR08143.1"/>
    <property type="molecule type" value="Genomic_DNA"/>
</dbReference>
<evidence type="ECO:0000313" key="3">
    <source>
        <dbReference type="EMBL" id="SEJ75329.1"/>
    </source>
</evidence>
<sequence>MARSNLDLNVIQEILNKTKEEVENMHPVNILLAGKTGVGKSTLINNVFRERMAETGIGKPVTKHLRRIAKEGIPIALYDTRGLELGHPIQTEVKREIIEAIKRSQKEGSDQAIHVVYYCINAHSSRIEESEIAFMEELAGLVPVLVVLTQSIGKPADELKKYIENLNLPIAGVLNVMAEPYAITDELVIPQTGLKELIERTFAVLPEETKEAFNNAQQVDIARKAKASRSWATKYIATTFGVGFTPIPFSDATLLVPMQVGMLAHITAIFGISMDKAAITSVIGAVGGTGGATYLGRYIVSNLLKLIPGAGTVVGGVISGATAAVLTTALAMSYIEVLTVVAKGEKDGKYPDLSNIETLMREKMRERLKMGTKDQDVKEVLENLKKSKPLKKWLKK</sequence>
<dbReference type="Proteomes" id="UP000199280">
    <property type="component" value="Unassembled WGS sequence"/>
</dbReference>
<dbReference type="GO" id="GO:0005829">
    <property type="term" value="C:cytosol"/>
    <property type="evidence" value="ECO:0007669"/>
    <property type="project" value="TreeGrafter"/>
</dbReference>
<keyword evidence="5" id="KW-1185">Reference proteome</keyword>
<evidence type="ECO:0000313" key="2">
    <source>
        <dbReference type="EMBL" id="CZR08143.1"/>
    </source>
</evidence>
<dbReference type="STRING" id="640938.TR210_2534"/>
<dbReference type="PANTHER" id="PTHR42714:SF2">
    <property type="entry name" value="TRNA MODIFICATION GTPASE GTPBP3, MITOCHONDRIAL"/>
    <property type="match status" value="1"/>
</dbReference>
<dbReference type="InterPro" id="IPR006073">
    <property type="entry name" value="GTP-bd"/>
</dbReference>
<accession>A0A143ZA58</accession>
<evidence type="ECO:0000313" key="5">
    <source>
        <dbReference type="Proteomes" id="UP000199280"/>
    </source>
</evidence>
<evidence type="ECO:0000313" key="4">
    <source>
        <dbReference type="Proteomes" id="UP000076878"/>
    </source>
</evidence>
<dbReference type="Proteomes" id="UP000076878">
    <property type="component" value="Unassembled WGS sequence"/>
</dbReference>
<dbReference type="EMBL" id="FNYT01000025">
    <property type="protein sequence ID" value="SEJ75329.1"/>
    <property type="molecule type" value="Genomic_DNA"/>
</dbReference>
<dbReference type="OrthoDB" id="9255830at2"/>
<dbReference type="Pfam" id="PF01926">
    <property type="entry name" value="MMR_HSR1"/>
    <property type="match status" value="1"/>
</dbReference>
<proteinExistence type="predicted"/>
<organism evidence="2 4">
    <name type="scientific">Trichococcus ilyis</name>
    <dbReference type="NCBI Taxonomy" id="640938"/>
    <lineage>
        <taxon>Bacteria</taxon>
        <taxon>Bacillati</taxon>
        <taxon>Bacillota</taxon>
        <taxon>Bacilli</taxon>
        <taxon>Lactobacillales</taxon>
        <taxon>Carnobacteriaceae</taxon>
        <taxon>Trichococcus</taxon>
    </lineage>
</organism>
<evidence type="ECO:0000259" key="1">
    <source>
        <dbReference type="Pfam" id="PF01926"/>
    </source>
</evidence>
<dbReference type="AlphaFoldDB" id="A0A143ZA58"/>
<dbReference type="GO" id="GO:0030488">
    <property type="term" value="P:tRNA methylation"/>
    <property type="evidence" value="ECO:0007669"/>
    <property type="project" value="TreeGrafter"/>
</dbReference>
<name>A0A143ZA58_9LACT</name>
<dbReference type="Gene3D" id="3.40.50.300">
    <property type="entry name" value="P-loop containing nucleotide triphosphate hydrolases"/>
    <property type="match status" value="1"/>
</dbReference>
<dbReference type="SUPFAM" id="SSF52540">
    <property type="entry name" value="P-loop containing nucleoside triphosphate hydrolases"/>
    <property type="match status" value="1"/>
</dbReference>
<gene>
    <name evidence="3" type="ORF">SAMN05216375_1251</name>
    <name evidence="2" type="ORF">TR210_2534</name>
</gene>
<protein>
    <submittedName>
        <fullName evidence="3">Uncharacterized conserved protein, DUF697 family</fullName>
    </submittedName>
</protein>
<dbReference type="RefSeq" id="WP_068624342.1">
    <property type="nucleotide sequence ID" value="NZ_FJNB01000024.1"/>
</dbReference>
<dbReference type="PANTHER" id="PTHR42714">
    <property type="entry name" value="TRNA MODIFICATION GTPASE GTPBP3"/>
    <property type="match status" value="1"/>
</dbReference>